<dbReference type="InterPro" id="IPR013783">
    <property type="entry name" value="Ig-like_fold"/>
</dbReference>
<evidence type="ECO:0000313" key="4">
    <source>
        <dbReference type="EMBL" id="CAB4704262.1"/>
    </source>
</evidence>
<name>A0A6J7RFP0_9ZZZZ</name>
<dbReference type="InterPro" id="IPR036116">
    <property type="entry name" value="FN3_sf"/>
</dbReference>
<gene>
    <name evidence="4" type="ORF">UFOPK2625_00664</name>
    <name evidence="5" type="ORF">UFOPK4092_01321</name>
</gene>
<feature type="transmembrane region" description="Helical" evidence="2">
    <location>
        <begin position="34"/>
        <end position="55"/>
    </location>
</feature>
<evidence type="ECO:0000259" key="3">
    <source>
        <dbReference type="PROSITE" id="PS50853"/>
    </source>
</evidence>
<dbReference type="PANTHER" id="PTHR14340">
    <property type="entry name" value="MICROFIBRIL-ASSOCIATED GLYCOPROTEIN 3"/>
    <property type="match status" value="1"/>
</dbReference>
<dbReference type="EMBL" id="CAFBPJ010000182">
    <property type="protein sequence ID" value="CAB5027418.1"/>
    <property type="molecule type" value="Genomic_DNA"/>
</dbReference>
<dbReference type="EMBL" id="CAEZXZ010000082">
    <property type="protein sequence ID" value="CAB4704262.1"/>
    <property type="molecule type" value="Genomic_DNA"/>
</dbReference>
<feature type="domain" description="Fibronectin type-III" evidence="3">
    <location>
        <begin position="179"/>
        <end position="271"/>
    </location>
</feature>
<evidence type="ECO:0000256" key="2">
    <source>
        <dbReference type="SAM" id="Phobius"/>
    </source>
</evidence>
<dbReference type="CDD" id="cd00063">
    <property type="entry name" value="FN3"/>
    <property type="match status" value="1"/>
</dbReference>
<dbReference type="SMART" id="SM00060">
    <property type="entry name" value="FN3"/>
    <property type="match status" value="1"/>
</dbReference>
<keyword evidence="2" id="KW-0472">Membrane</keyword>
<dbReference type="Pfam" id="PF00041">
    <property type="entry name" value="fn3"/>
    <property type="match status" value="1"/>
</dbReference>
<dbReference type="InterPro" id="IPR003961">
    <property type="entry name" value="FN3_dom"/>
</dbReference>
<evidence type="ECO:0000313" key="5">
    <source>
        <dbReference type="EMBL" id="CAB5027418.1"/>
    </source>
</evidence>
<dbReference type="AlphaFoldDB" id="A0A6J7RFP0"/>
<keyword evidence="1" id="KW-0393">Immunoglobulin domain</keyword>
<dbReference type="PRINTS" id="PR00014">
    <property type="entry name" value="FNTYPEIII"/>
</dbReference>
<evidence type="ECO:0000256" key="1">
    <source>
        <dbReference type="ARBA" id="ARBA00023319"/>
    </source>
</evidence>
<dbReference type="Gene3D" id="2.60.40.10">
    <property type="entry name" value="Immunoglobulins"/>
    <property type="match status" value="1"/>
</dbReference>
<accession>A0A6J7RFP0</accession>
<dbReference type="SUPFAM" id="SSF49265">
    <property type="entry name" value="Fibronectin type III"/>
    <property type="match status" value="1"/>
</dbReference>
<reference evidence="5" key="1">
    <citation type="submission" date="2020-05" db="EMBL/GenBank/DDBJ databases">
        <authorList>
            <person name="Chiriac C."/>
            <person name="Salcher M."/>
            <person name="Ghai R."/>
            <person name="Kavagutti S V."/>
        </authorList>
    </citation>
    <scope>NUCLEOTIDE SEQUENCE</scope>
</reference>
<sequence length="374" mass="38263">MRPVYSGLTIASLEILNGSDREDETVKRKLEAPLVMLVGAGLVASAVAFAAPALADNGKTTLNAGNGTVSVNQVLMATYVDNNADTTCDDESGSVSFAFRISDGTDLGTIAGTCTPVSNGSYTPAATWTASMNWTPTANGSFTVTTYASQQLLGGANTVGRASQKVSIAAAKPSGAPSKPQSLKVTGVSTNTVSLNWNAPSSSGGSAVSGYIVKWAGPTSGQITVQATNANVGSLSAGSTYTFSVSAANALGWSDWVSVTQNTANAPTPAPVQQQVLVGPMWTGGGPKVVSGTWKTFNNTQNLDTNAGHEARLSAINKSSSVNSVSFRYNGDAAQIRAVLKPGAKSGTFTLQEYAPAVPGFTAMSMTRVIKVVK</sequence>
<dbReference type="PROSITE" id="PS50853">
    <property type="entry name" value="FN3"/>
    <property type="match status" value="1"/>
</dbReference>
<proteinExistence type="predicted"/>
<keyword evidence="2" id="KW-1133">Transmembrane helix</keyword>
<protein>
    <submittedName>
        <fullName evidence="5">Unannotated protein</fullName>
    </submittedName>
</protein>
<keyword evidence="2" id="KW-0812">Transmembrane</keyword>
<organism evidence="5">
    <name type="scientific">freshwater metagenome</name>
    <dbReference type="NCBI Taxonomy" id="449393"/>
    <lineage>
        <taxon>unclassified sequences</taxon>
        <taxon>metagenomes</taxon>
        <taxon>ecological metagenomes</taxon>
    </lineage>
</organism>
<dbReference type="PANTHER" id="PTHR14340:SF9">
    <property type="entry name" value="FIBRONECTIN TYPE-III DOMAIN-CONTAINING PROTEIN"/>
    <property type="match status" value="1"/>
</dbReference>